<evidence type="ECO:0000256" key="14">
    <source>
        <dbReference type="PIRSR" id="PIRSR600183-50"/>
    </source>
</evidence>
<dbReference type="PIRSF" id="PIRSF001336">
    <property type="entry name" value="Arg_decrbxlase"/>
    <property type="match status" value="1"/>
</dbReference>
<accession>A0A2S8FEU4</accession>
<evidence type="ECO:0000256" key="8">
    <source>
        <dbReference type="ARBA" id="ARBA00022898"/>
    </source>
</evidence>
<dbReference type="EC" id="4.1.1.19" evidence="12"/>
<gene>
    <name evidence="12" type="primary">speA</name>
    <name evidence="18" type="ORF">C5Y96_14450</name>
</gene>
<protein>
    <recommendedName>
        <fullName evidence="12">Biosynthetic arginine decarboxylase</fullName>
        <shortName evidence="12">ADC</shortName>
        <ecNumber evidence="12">4.1.1.19</ecNumber>
    </recommendedName>
</protein>
<dbReference type="NCBIfam" id="TIGR01273">
    <property type="entry name" value="speA"/>
    <property type="match status" value="1"/>
</dbReference>
<comment type="cofactor">
    <cofactor evidence="1 12 13">
        <name>pyridoxal 5'-phosphate</name>
        <dbReference type="ChEBI" id="CHEBI:597326"/>
    </cofactor>
</comment>
<dbReference type="UniPathway" id="UPA00186">
    <property type="reaction ID" value="UER00284"/>
</dbReference>
<dbReference type="Pfam" id="PF17944">
    <property type="entry name" value="Arg_decarbox_C"/>
    <property type="match status" value="1"/>
</dbReference>
<evidence type="ECO:0000256" key="12">
    <source>
        <dbReference type="HAMAP-Rule" id="MF_01417"/>
    </source>
</evidence>
<evidence type="ECO:0000256" key="10">
    <source>
        <dbReference type="ARBA" id="ARBA00023115"/>
    </source>
</evidence>
<dbReference type="InterPro" id="IPR022657">
    <property type="entry name" value="De-COase2_CS"/>
</dbReference>
<dbReference type="GO" id="GO:0008792">
    <property type="term" value="F:arginine decarboxylase activity"/>
    <property type="evidence" value="ECO:0007669"/>
    <property type="project" value="UniProtKB-UniRule"/>
</dbReference>
<keyword evidence="9 12" id="KW-0745">Spermidine biosynthesis</keyword>
<dbReference type="SUPFAM" id="SSF51419">
    <property type="entry name" value="PLP-binding barrel"/>
    <property type="match status" value="1"/>
</dbReference>
<feature type="binding site" evidence="12">
    <location>
        <begin position="286"/>
        <end position="296"/>
    </location>
    <ligand>
        <name>substrate</name>
    </ligand>
</feature>
<sequence>MLKENGNRWTAADSTDLYEVDRWGKSYFSVSEEGHLLVHPSKSADKAIDLKTVVDRLEARGIDLPILLRFSEILQNRLGEINNAFATAISEYDYQNKYSCIYPIKVNQQRHVVEEVLDYGRPFGFGLEAGSKPELLAVIAMTDENTPIICNGFKDEEYIEIAMYGQKLGRTIIPVVEKYTELALILKTAKEIGVRPKIGFRVKLASRGKGRWSASGGYHSKFGLTVTEVLRALDELKSHGMEDCFNLLHYHQGSQVSNIRYVKTALIEAARIYVDLVKRGAGLKYLDVGGGLGVDYDGSQTDFHSSMNYTLDEYARDVVSHVQSICNEAEVPHPHLLSESGRAVVAFHSVLVFGTLGVAEQGLGELKQEFDEDTPTPLRDLKEAYASVGPRTVLESFHDAQMALDMALSMFGNGNLTLEQRSEAETLYWNLCFKIRGLISELDHVPEEFEGLDRMLCDTYFCNFSLFQSLPDNWAINQLFPIMPIHRLNEEPQRHAVIGDITCDSDGKIDQFIDRRHVKRTLQLHRYDGNPYYMGAFLVGAYQEVLGDLHNLFGDTNAVHVEIDDQGEPSFTHIIKGDTVQEVLHYMQFNEEELTRQMQRSVEQSIKRGAIEAKEAGMIMKFYESGLRGYTYLE</sequence>
<dbReference type="PRINTS" id="PR01179">
    <property type="entry name" value="ODADCRBXLASE"/>
</dbReference>
<proteinExistence type="inferred from homology"/>
<dbReference type="Pfam" id="PF02784">
    <property type="entry name" value="Orn_Arg_deC_N"/>
    <property type="match status" value="1"/>
</dbReference>
<dbReference type="PANTHER" id="PTHR43295:SF9">
    <property type="entry name" value="BIOSYNTHETIC ARGININE DECARBOXYLASE"/>
    <property type="match status" value="1"/>
</dbReference>
<feature type="modified residue" description="N6-(pyridoxal phosphate)lysine" evidence="12 13">
    <location>
        <position position="105"/>
    </location>
</feature>
<dbReference type="PANTHER" id="PTHR43295">
    <property type="entry name" value="ARGININE DECARBOXYLASE"/>
    <property type="match status" value="1"/>
</dbReference>
<keyword evidence="7 12" id="KW-0460">Magnesium</keyword>
<dbReference type="Proteomes" id="UP000240009">
    <property type="component" value="Unassembled WGS sequence"/>
</dbReference>
<evidence type="ECO:0000256" key="6">
    <source>
        <dbReference type="ARBA" id="ARBA00022793"/>
    </source>
</evidence>
<dbReference type="Gene3D" id="2.40.37.10">
    <property type="entry name" value="Lyase, Ornithine Decarboxylase, Chain A, domain 1"/>
    <property type="match status" value="1"/>
</dbReference>
<dbReference type="InterPro" id="IPR040634">
    <property type="entry name" value="Arg_decarb_HB"/>
</dbReference>
<dbReference type="Gene3D" id="1.20.58.930">
    <property type="match status" value="1"/>
</dbReference>
<evidence type="ECO:0000256" key="4">
    <source>
        <dbReference type="ARBA" id="ARBA00008357"/>
    </source>
</evidence>
<feature type="active site" description="Proton donor" evidence="14">
    <location>
        <position position="503"/>
    </location>
</feature>
<feature type="domain" description="Arginine decarboxylase C-terminal helical" evidence="17">
    <location>
        <begin position="580"/>
        <end position="633"/>
    </location>
</feature>
<keyword evidence="11 12" id="KW-0456">Lyase</keyword>
<comment type="cofactor">
    <cofactor evidence="2 12">
        <name>Mg(2+)</name>
        <dbReference type="ChEBI" id="CHEBI:18420"/>
    </cofactor>
</comment>
<keyword evidence="10 12" id="KW-0620">Polyamine biosynthesis</keyword>
<dbReference type="HAMAP" id="MF_01417">
    <property type="entry name" value="SpeA"/>
    <property type="match status" value="1"/>
</dbReference>
<keyword evidence="6 12" id="KW-0210">Decarboxylase</keyword>
<dbReference type="InterPro" id="IPR009006">
    <property type="entry name" value="Ala_racemase/Decarboxylase_C"/>
</dbReference>
<dbReference type="InterPro" id="IPR002985">
    <property type="entry name" value="Arg_decrbxlase"/>
</dbReference>
<dbReference type="PRINTS" id="PR01180">
    <property type="entry name" value="ARGDCRBXLASE"/>
</dbReference>
<feature type="domain" description="Arginine decarboxylase helical bundle" evidence="16">
    <location>
        <begin position="371"/>
        <end position="452"/>
    </location>
</feature>
<evidence type="ECO:0000256" key="1">
    <source>
        <dbReference type="ARBA" id="ARBA00001933"/>
    </source>
</evidence>
<evidence type="ECO:0000313" key="18">
    <source>
        <dbReference type="EMBL" id="PQO30662.1"/>
    </source>
</evidence>
<dbReference type="GO" id="GO:0046872">
    <property type="term" value="F:metal ion binding"/>
    <property type="evidence" value="ECO:0007669"/>
    <property type="project" value="UniProtKB-KW"/>
</dbReference>
<dbReference type="InterPro" id="IPR022653">
    <property type="entry name" value="De-COase2_pyr-phos_BS"/>
</dbReference>
<evidence type="ECO:0000256" key="5">
    <source>
        <dbReference type="ARBA" id="ARBA00022723"/>
    </source>
</evidence>
<evidence type="ECO:0000259" key="15">
    <source>
        <dbReference type="Pfam" id="PF02784"/>
    </source>
</evidence>
<evidence type="ECO:0000256" key="7">
    <source>
        <dbReference type="ARBA" id="ARBA00022842"/>
    </source>
</evidence>
<dbReference type="InterPro" id="IPR000183">
    <property type="entry name" value="Orn/DAP/Arg_de-COase"/>
</dbReference>
<evidence type="ECO:0000256" key="9">
    <source>
        <dbReference type="ARBA" id="ARBA00023066"/>
    </source>
</evidence>
<evidence type="ECO:0000256" key="13">
    <source>
        <dbReference type="PIRSR" id="PIRSR001336-50"/>
    </source>
</evidence>
<comment type="pathway">
    <text evidence="12">Amine and polyamine biosynthesis; agmatine biosynthesis; agmatine from L-arginine: step 1/1.</text>
</comment>
<reference evidence="18 19" key="1">
    <citation type="submission" date="2018-02" db="EMBL/GenBank/DDBJ databases">
        <title>Comparative genomes isolates from brazilian mangrove.</title>
        <authorList>
            <person name="Araujo J.E."/>
            <person name="Taketani R.G."/>
            <person name="Silva M.C.P."/>
            <person name="Loureco M.V."/>
            <person name="Andreote F.D."/>
        </authorList>
    </citation>
    <scope>NUCLEOTIDE SEQUENCE [LARGE SCALE GENOMIC DNA]</scope>
    <source>
        <strain evidence="18 19">HEX-2 MGV</strain>
    </source>
</reference>
<dbReference type="GO" id="GO:0033388">
    <property type="term" value="P:putrescine biosynthetic process from arginine"/>
    <property type="evidence" value="ECO:0007669"/>
    <property type="project" value="UniProtKB-ARBA"/>
</dbReference>
<dbReference type="InterPro" id="IPR041128">
    <property type="entry name" value="Arg_decarbox_C"/>
</dbReference>
<dbReference type="NCBIfam" id="NF003763">
    <property type="entry name" value="PRK05354.1"/>
    <property type="match status" value="1"/>
</dbReference>
<dbReference type="CDD" id="cd06830">
    <property type="entry name" value="PLPDE_III_ADC"/>
    <property type="match status" value="1"/>
</dbReference>
<dbReference type="OrthoDB" id="9802658at2"/>
<evidence type="ECO:0000256" key="3">
    <source>
        <dbReference type="ARBA" id="ARBA00002257"/>
    </source>
</evidence>
<keyword evidence="5 12" id="KW-0479">Metal-binding</keyword>
<comment type="similarity">
    <text evidence="4 12">Belongs to the Orn/Lys/Arg decarboxylase class-II family. SpeA subfamily.</text>
</comment>
<dbReference type="RefSeq" id="WP_105354602.1">
    <property type="nucleotide sequence ID" value="NZ_PUIA01000038.1"/>
</dbReference>
<comment type="function">
    <text evidence="3 12">Catalyzes the biosynthesis of agmatine from arginine.</text>
</comment>
<evidence type="ECO:0000256" key="2">
    <source>
        <dbReference type="ARBA" id="ARBA00001946"/>
    </source>
</evidence>
<comment type="catalytic activity">
    <reaction evidence="12">
        <text>L-arginine + H(+) = agmatine + CO2</text>
        <dbReference type="Rhea" id="RHEA:17641"/>
        <dbReference type="ChEBI" id="CHEBI:15378"/>
        <dbReference type="ChEBI" id="CHEBI:16526"/>
        <dbReference type="ChEBI" id="CHEBI:32682"/>
        <dbReference type="ChEBI" id="CHEBI:58145"/>
        <dbReference type="EC" id="4.1.1.19"/>
    </reaction>
</comment>
<comment type="caution">
    <text evidence="18">The sequence shown here is derived from an EMBL/GenBank/DDBJ whole genome shotgun (WGS) entry which is preliminary data.</text>
</comment>
<evidence type="ECO:0000259" key="16">
    <source>
        <dbReference type="Pfam" id="PF17810"/>
    </source>
</evidence>
<organism evidence="18 19">
    <name type="scientific">Blastopirellula marina</name>
    <dbReference type="NCBI Taxonomy" id="124"/>
    <lineage>
        <taxon>Bacteria</taxon>
        <taxon>Pseudomonadati</taxon>
        <taxon>Planctomycetota</taxon>
        <taxon>Planctomycetia</taxon>
        <taxon>Pirellulales</taxon>
        <taxon>Pirellulaceae</taxon>
        <taxon>Blastopirellula</taxon>
    </lineage>
</organism>
<dbReference type="Gene3D" id="3.20.20.10">
    <property type="entry name" value="Alanine racemase"/>
    <property type="match status" value="1"/>
</dbReference>
<dbReference type="GO" id="GO:0008295">
    <property type="term" value="P:spermidine biosynthetic process"/>
    <property type="evidence" value="ECO:0007669"/>
    <property type="project" value="UniProtKB-UniRule"/>
</dbReference>
<dbReference type="PROSITE" id="PS00878">
    <property type="entry name" value="ODR_DC_2_1"/>
    <property type="match status" value="1"/>
</dbReference>
<dbReference type="PROSITE" id="PS00879">
    <property type="entry name" value="ODR_DC_2_2"/>
    <property type="match status" value="1"/>
</dbReference>
<dbReference type="GO" id="GO:0006527">
    <property type="term" value="P:L-arginine catabolic process"/>
    <property type="evidence" value="ECO:0007669"/>
    <property type="project" value="InterPro"/>
</dbReference>
<evidence type="ECO:0000259" key="17">
    <source>
        <dbReference type="Pfam" id="PF17944"/>
    </source>
</evidence>
<dbReference type="InterPro" id="IPR022644">
    <property type="entry name" value="De-COase2_N"/>
</dbReference>
<evidence type="ECO:0000256" key="11">
    <source>
        <dbReference type="ARBA" id="ARBA00023239"/>
    </source>
</evidence>
<dbReference type="EMBL" id="PUIA01000038">
    <property type="protein sequence ID" value="PQO30662.1"/>
    <property type="molecule type" value="Genomic_DNA"/>
</dbReference>
<keyword evidence="8 12" id="KW-0663">Pyridoxal phosphate</keyword>
<feature type="domain" description="Orn/DAP/Arg decarboxylase 2 N-terminal" evidence="15">
    <location>
        <begin position="79"/>
        <end position="346"/>
    </location>
</feature>
<name>A0A2S8FEU4_9BACT</name>
<dbReference type="InterPro" id="IPR029066">
    <property type="entry name" value="PLP-binding_barrel"/>
</dbReference>
<dbReference type="Pfam" id="PF17810">
    <property type="entry name" value="Arg_decarb_HB"/>
    <property type="match status" value="1"/>
</dbReference>
<evidence type="ECO:0000313" key="19">
    <source>
        <dbReference type="Proteomes" id="UP000240009"/>
    </source>
</evidence>
<dbReference type="Gene3D" id="1.10.287.3440">
    <property type="match status" value="1"/>
</dbReference>
<dbReference type="AlphaFoldDB" id="A0A2S8FEU4"/>
<dbReference type="FunFam" id="3.20.20.10:FF:000001">
    <property type="entry name" value="Biosynthetic arginine decarboxylase"/>
    <property type="match status" value="1"/>
</dbReference>